<dbReference type="InterPro" id="IPR050324">
    <property type="entry name" value="CDP-alcohol_PTase-I"/>
</dbReference>
<sequence>MVENDPKAKPRRRGIYLLPNLFTTAALFGGFFAVLAAMNGRFEQAAIAIFAAMVLDGLDGRVARMTNTQTAFGAEYDSLSDMVAFGLAPALVMYVWSLNALGQFGWLAAFVYTASAALRLARFNTQVGTADKRYFQGLPSPSAAAIMAGSVWVAVDHGIDGAAVAPLAGLITLASGLLMVSNLRYSSFKEIDFRGKVPFFVIVVVMLGFAVVIVQPPLVLFLIFFAYAVSGPVYTLTHLRRRRAVRQAGQKEPDGGTDQAP</sequence>
<organism evidence="17 18">
    <name type="scientific">Candidatus Sedimenticola endophacoides</name>
    <dbReference type="NCBI Taxonomy" id="2548426"/>
    <lineage>
        <taxon>Bacteria</taxon>
        <taxon>Pseudomonadati</taxon>
        <taxon>Pseudomonadota</taxon>
        <taxon>Gammaproteobacteria</taxon>
        <taxon>Chromatiales</taxon>
        <taxon>Sedimenticolaceae</taxon>
        <taxon>Sedimenticola</taxon>
    </lineage>
</organism>
<dbReference type="NCBIfam" id="TIGR00473">
    <property type="entry name" value="pssA"/>
    <property type="match status" value="1"/>
</dbReference>
<evidence type="ECO:0000256" key="13">
    <source>
        <dbReference type="ARBA" id="ARBA00023264"/>
    </source>
</evidence>
<feature type="transmembrane region" description="Helical" evidence="16">
    <location>
        <begin position="161"/>
        <end position="185"/>
    </location>
</feature>
<keyword evidence="10" id="KW-0443">Lipid metabolism</keyword>
<feature type="transmembrane region" description="Helical" evidence="16">
    <location>
        <begin position="220"/>
        <end position="237"/>
    </location>
</feature>
<dbReference type="InterPro" id="IPR000462">
    <property type="entry name" value="CDP-OH_P_trans"/>
</dbReference>
<dbReference type="Proteomes" id="UP000250928">
    <property type="component" value="Unassembled WGS sequence"/>
</dbReference>
<dbReference type="EC" id="2.7.8.8" evidence="4"/>
<evidence type="ECO:0000256" key="10">
    <source>
        <dbReference type="ARBA" id="ARBA00023098"/>
    </source>
</evidence>
<keyword evidence="7 15" id="KW-0808">Transferase</keyword>
<comment type="similarity">
    <text evidence="3 15">Belongs to the CDP-alcohol phosphatidyltransferase class-I family.</text>
</comment>
<keyword evidence="12" id="KW-0594">Phospholipid biosynthesis</keyword>
<evidence type="ECO:0000256" key="15">
    <source>
        <dbReference type="RuleBase" id="RU003750"/>
    </source>
</evidence>
<dbReference type="Gene3D" id="1.20.120.1760">
    <property type="match status" value="1"/>
</dbReference>
<keyword evidence="11 16" id="KW-0472">Membrane</keyword>
<dbReference type="GO" id="GO:0016020">
    <property type="term" value="C:membrane"/>
    <property type="evidence" value="ECO:0007669"/>
    <property type="project" value="InterPro"/>
</dbReference>
<feature type="transmembrane region" description="Helical" evidence="16">
    <location>
        <begin position="15"/>
        <end position="36"/>
    </location>
</feature>
<keyword evidence="8 16" id="KW-0812">Transmembrane</keyword>
<evidence type="ECO:0000256" key="8">
    <source>
        <dbReference type="ARBA" id="ARBA00022692"/>
    </source>
</evidence>
<evidence type="ECO:0000256" key="16">
    <source>
        <dbReference type="SAM" id="Phobius"/>
    </source>
</evidence>
<proteinExistence type="inferred from homology"/>
<protein>
    <recommendedName>
        <fullName evidence="5">CDP-diacylglycerol--serine O-phosphatidyltransferase</fullName>
        <ecNumber evidence="4">2.7.8.8</ecNumber>
    </recommendedName>
    <alternativeName>
        <fullName evidence="14">Phosphatidylserine synthase</fullName>
    </alternativeName>
</protein>
<gene>
    <name evidence="17" type="primary">pssA</name>
    <name evidence="17" type="ORF">C3L24_10585</name>
</gene>
<dbReference type="InterPro" id="IPR043130">
    <property type="entry name" value="CDP-OH_PTrfase_TM_dom"/>
</dbReference>
<accession>A0A6N4DP11</accession>
<evidence type="ECO:0000256" key="7">
    <source>
        <dbReference type="ARBA" id="ARBA00022679"/>
    </source>
</evidence>
<keyword evidence="13" id="KW-1208">Phospholipid metabolism</keyword>
<comment type="caution">
    <text evidence="17">The sequence shown here is derived from an EMBL/GenBank/DDBJ whole genome shotgun (WGS) entry which is preliminary data.</text>
</comment>
<evidence type="ECO:0000256" key="3">
    <source>
        <dbReference type="ARBA" id="ARBA00010441"/>
    </source>
</evidence>
<dbReference type="GO" id="GO:0012505">
    <property type="term" value="C:endomembrane system"/>
    <property type="evidence" value="ECO:0007669"/>
    <property type="project" value="UniProtKB-SubCell"/>
</dbReference>
<reference evidence="17 18" key="1">
    <citation type="submission" date="2018-01" db="EMBL/GenBank/DDBJ databases">
        <title>Novel co-symbiosis in the lucinid bivalve Phacoides pectinatus.</title>
        <authorList>
            <person name="Lim S.J."/>
            <person name="Davis B.G."/>
            <person name="Gill D.E."/>
            <person name="Engel A.S."/>
            <person name="Anderson L.C."/>
            <person name="Campbell B.J."/>
        </authorList>
    </citation>
    <scope>NUCLEOTIDE SEQUENCE [LARGE SCALE GENOMIC DNA]</scope>
    <source>
        <strain evidence="17">N3_P5</strain>
    </source>
</reference>
<dbReference type="PANTHER" id="PTHR14269:SF61">
    <property type="entry name" value="CDP-DIACYLGLYCEROL--SERINE O-PHOSPHATIDYLTRANSFERASE"/>
    <property type="match status" value="1"/>
</dbReference>
<evidence type="ECO:0000313" key="17">
    <source>
        <dbReference type="EMBL" id="PUD99641.1"/>
    </source>
</evidence>
<feature type="transmembrane region" description="Helical" evidence="16">
    <location>
        <begin position="197"/>
        <end position="214"/>
    </location>
</feature>
<evidence type="ECO:0000256" key="14">
    <source>
        <dbReference type="ARBA" id="ARBA00032361"/>
    </source>
</evidence>
<comment type="subcellular location">
    <subcellularLocation>
        <location evidence="2">Endomembrane system</location>
        <topology evidence="2">Multi-pass membrane protein</topology>
    </subcellularLocation>
</comment>
<evidence type="ECO:0000256" key="2">
    <source>
        <dbReference type="ARBA" id="ARBA00004127"/>
    </source>
</evidence>
<evidence type="ECO:0000256" key="4">
    <source>
        <dbReference type="ARBA" id="ARBA00013174"/>
    </source>
</evidence>
<name>A0A6N4DP11_9GAMM</name>
<dbReference type="PANTHER" id="PTHR14269">
    <property type="entry name" value="CDP-DIACYLGLYCEROL--GLYCEROL-3-PHOSPHATE 3-PHOSPHATIDYLTRANSFERASE-RELATED"/>
    <property type="match status" value="1"/>
</dbReference>
<dbReference type="GO" id="GO:0008654">
    <property type="term" value="P:phospholipid biosynthetic process"/>
    <property type="evidence" value="ECO:0007669"/>
    <property type="project" value="UniProtKB-KW"/>
</dbReference>
<evidence type="ECO:0000256" key="9">
    <source>
        <dbReference type="ARBA" id="ARBA00022989"/>
    </source>
</evidence>
<dbReference type="EMBL" id="PQCO01000251">
    <property type="protein sequence ID" value="PUD99641.1"/>
    <property type="molecule type" value="Genomic_DNA"/>
</dbReference>
<dbReference type="PROSITE" id="PS00379">
    <property type="entry name" value="CDP_ALCOHOL_P_TRANSF"/>
    <property type="match status" value="1"/>
</dbReference>
<evidence type="ECO:0000256" key="12">
    <source>
        <dbReference type="ARBA" id="ARBA00023209"/>
    </source>
</evidence>
<dbReference type="InterPro" id="IPR048254">
    <property type="entry name" value="CDP_ALCOHOL_P_TRANSF_CS"/>
</dbReference>
<evidence type="ECO:0000256" key="1">
    <source>
        <dbReference type="ARBA" id="ARBA00000287"/>
    </source>
</evidence>
<feature type="transmembrane region" description="Helical" evidence="16">
    <location>
        <begin position="134"/>
        <end position="155"/>
    </location>
</feature>
<comment type="catalytic activity">
    <reaction evidence="1">
        <text>a CDP-1,2-diacyl-sn-glycerol + L-serine = a 1,2-diacyl-sn-glycero-3-phospho-L-serine + CMP + H(+)</text>
        <dbReference type="Rhea" id="RHEA:16913"/>
        <dbReference type="ChEBI" id="CHEBI:15378"/>
        <dbReference type="ChEBI" id="CHEBI:33384"/>
        <dbReference type="ChEBI" id="CHEBI:57262"/>
        <dbReference type="ChEBI" id="CHEBI:58332"/>
        <dbReference type="ChEBI" id="CHEBI:60377"/>
        <dbReference type="EC" id="2.7.8.8"/>
    </reaction>
</comment>
<evidence type="ECO:0000256" key="6">
    <source>
        <dbReference type="ARBA" id="ARBA00022516"/>
    </source>
</evidence>
<keyword evidence="6" id="KW-0444">Lipid biosynthesis</keyword>
<evidence type="ECO:0000313" key="18">
    <source>
        <dbReference type="Proteomes" id="UP000250928"/>
    </source>
</evidence>
<evidence type="ECO:0000256" key="11">
    <source>
        <dbReference type="ARBA" id="ARBA00023136"/>
    </source>
</evidence>
<keyword evidence="9 16" id="KW-1133">Transmembrane helix</keyword>
<evidence type="ECO:0000256" key="5">
    <source>
        <dbReference type="ARBA" id="ARBA00017171"/>
    </source>
</evidence>
<dbReference type="InterPro" id="IPR004533">
    <property type="entry name" value="CDP-diaglyc--ser_O-PTrfase"/>
</dbReference>
<dbReference type="Pfam" id="PF01066">
    <property type="entry name" value="CDP-OH_P_transf"/>
    <property type="match status" value="1"/>
</dbReference>
<dbReference type="GO" id="GO:0003882">
    <property type="term" value="F:CDP-diacylglycerol-serine O-phosphatidyltransferase activity"/>
    <property type="evidence" value="ECO:0007669"/>
    <property type="project" value="UniProtKB-EC"/>
</dbReference>
<dbReference type="AlphaFoldDB" id="A0A6N4DP11"/>